<sequence length="167" mass="18618">MQTIHYELLGTLCLFVLFFTSRTLLVRYIHSSGVKRDYLPFRAAYVQKVVTFLLSVLGLIGLGMIWQVSVQGLSVYIASIFTVVGVAFFAAWSVLSNITSALILFFNAPFKIGDHIKIKDGDNGAEGKVIDINLFNIRVIDLEGNEIAYPNNLAMQKAIVRKEKSNL</sequence>
<keyword evidence="8" id="KW-1185">Reference proteome</keyword>
<dbReference type="Proteomes" id="UP001310022">
    <property type="component" value="Unassembled WGS sequence"/>
</dbReference>
<dbReference type="PANTHER" id="PTHR30221">
    <property type="entry name" value="SMALL-CONDUCTANCE MECHANOSENSITIVE CHANNEL"/>
    <property type="match status" value="1"/>
</dbReference>
<dbReference type="InterPro" id="IPR010920">
    <property type="entry name" value="LSM_dom_sf"/>
</dbReference>
<evidence type="ECO:0000259" key="6">
    <source>
        <dbReference type="Pfam" id="PF00924"/>
    </source>
</evidence>
<dbReference type="EMBL" id="BQKE01000001">
    <property type="protein sequence ID" value="GJM59518.1"/>
    <property type="molecule type" value="Genomic_DNA"/>
</dbReference>
<feature type="transmembrane region" description="Helical" evidence="5">
    <location>
        <begin position="75"/>
        <end position="95"/>
    </location>
</feature>
<keyword evidence="2 5" id="KW-0812">Transmembrane</keyword>
<evidence type="ECO:0000256" key="2">
    <source>
        <dbReference type="ARBA" id="ARBA00022692"/>
    </source>
</evidence>
<gene>
    <name evidence="7" type="ORF">PEDI_00700</name>
</gene>
<dbReference type="GO" id="GO:0016020">
    <property type="term" value="C:membrane"/>
    <property type="evidence" value="ECO:0007669"/>
    <property type="project" value="UniProtKB-SubCell"/>
</dbReference>
<reference evidence="7 8" key="1">
    <citation type="submission" date="2021-12" db="EMBL/GenBank/DDBJ databases">
        <title>Genome sequencing of bacteria with rrn-lacking chromosome and rrn-plasmid.</title>
        <authorList>
            <person name="Anda M."/>
            <person name="Iwasaki W."/>
        </authorList>
    </citation>
    <scope>NUCLEOTIDE SEQUENCE [LARGE SCALE GENOMIC DNA]</scope>
    <source>
        <strain evidence="7 8">NBRC 15940</strain>
    </source>
</reference>
<evidence type="ECO:0000256" key="4">
    <source>
        <dbReference type="ARBA" id="ARBA00023136"/>
    </source>
</evidence>
<evidence type="ECO:0000256" key="1">
    <source>
        <dbReference type="ARBA" id="ARBA00004370"/>
    </source>
</evidence>
<feature type="transmembrane region" description="Helical" evidence="5">
    <location>
        <begin position="49"/>
        <end position="69"/>
    </location>
</feature>
<evidence type="ECO:0000313" key="8">
    <source>
        <dbReference type="Proteomes" id="UP001310022"/>
    </source>
</evidence>
<evidence type="ECO:0000256" key="3">
    <source>
        <dbReference type="ARBA" id="ARBA00022989"/>
    </source>
</evidence>
<comment type="caution">
    <text evidence="7">The sequence shown here is derived from an EMBL/GenBank/DDBJ whole genome shotgun (WGS) entry which is preliminary data.</text>
</comment>
<comment type="subcellular location">
    <subcellularLocation>
        <location evidence="1">Membrane</location>
    </subcellularLocation>
</comment>
<dbReference type="GO" id="GO:0008381">
    <property type="term" value="F:mechanosensitive monoatomic ion channel activity"/>
    <property type="evidence" value="ECO:0007669"/>
    <property type="project" value="InterPro"/>
</dbReference>
<dbReference type="Gene3D" id="2.30.30.60">
    <property type="match status" value="1"/>
</dbReference>
<feature type="transmembrane region" description="Helical" evidence="5">
    <location>
        <begin position="6"/>
        <end position="29"/>
    </location>
</feature>
<feature type="domain" description="Mechanosensitive ion channel MscS" evidence="6">
    <location>
        <begin position="94"/>
        <end position="159"/>
    </location>
</feature>
<dbReference type="RefSeq" id="WP_053406337.1">
    <property type="nucleotide sequence ID" value="NZ_BQKE01000001.1"/>
</dbReference>
<dbReference type="Pfam" id="PF00924">
    <property type="entry name" value="MS_channel_2nd"/>
    <property type="match status" value="1"/>
</dbReference>
<proteinExistence type="predicted"/>
<evidence type="ECO:0000256" key="5">
    <source>
        <dbReference type="SAM" id="Phobius"/>
    </source>
</evidence>
<accession>A0AAN5AK43</accession>
<keyword evidence="4 5" id="KW-0472">Membrane</keyword>
<dbReference type="AlphaFoldDB" id="A0AAN5AK43"/>
<name>A0AAN5AK43_9BACT</name>
<dbReference type="InterPro" id="IPR023408">
    <property type="entry name" value="MscS_beta-dom_sf"/>
</dbReference>
<dbReference type="InterPro" id="IPR045275">
    <property type="entry name" value="MscS_archaea/bacteria_type"/>
</dbReference>
<dbReference type="PANTHER" id="PTHR30221:SF8">
    <property type="entry name" value="SMALL-CONDUCTANCE MECHANOSENSITIVE CHANNEL"/>
    <property type="match status" value="1"/>
</dbReference>
<keyword evidence="3 5" id="KW-1133">Transmembrane helix</keyword>
<protein>
    <recommendedName>
        <fullName evidence="6">Mechanosensitive ion channel MscS domain-containing protein</fullName>
    </recommendedName>
</protein>
<evidence type="ECO:0000313" key="7">
    <source>
        <dbReference type="EMBL" id="GJM59518.1"/>
    </source>
</evidence>
<dbReference type="SUPFAM" id="SSF50182">
    <property type="entry name" value="Sm-like ribonucleoproteins"/>
    <property type="match status" value="1"/>
</dbReference>
<dbReference type="InterPro" id="IPR006685">
    <property type="entry name" value="MscS_channel_2nd"/>
</dbReference>
<organism evidence="7 8">
    <name type="scientific">Persicobacter diffluens</name>
    <dbReference type="NCBI Taxonomy" id="981"/>
    <lineage>
        <taxon>Bacteria</taxon>
        <taxon>Pseudomonadati</taxon>
        <taxon>Bacteroidota</taxon>
        <taxon>Cytophagia</taxon>
        <taxon>Cytophagales</taxon>
        <taxon>Persicobacteraceae</taxon>
        <taxon>Persicobacter</taxon>
    </lineage>
</organism>